<feature type="compositionally biased region" description="Low complexity" evidence="1">
    <location>
        <begin position="12"/>
        <end position="24"/>
    </location>
</feature>
<gene>
    <name evidence="2" type="ORF">CT0861_08063</name>
</gene>
<evidence type="ECO:0000313" key="3">
    <source>
        <dbReference type="Proteomes" id="UP000076552"/>
    </source>
</evidence>
<comment type="caution">
    <text evidence="2">The sequence shown here is derived from an EMBL/GenBank/DDBJ whole genome shotgun (WGS) entry which is preliminary data.</text>
</comment>
<evidence type="ECO:0000256" key="1">
    <source>
        <dbReference type="SAM" id="MobiDB-lite"/>
    </source>
</evidence>
<feature type="region of interest" description="Disordered" evidence="1">
    <location>
        <begin position="1"/>
        <end position="64"/>
    </location>
</feature>
<dbReference type="EMBL" id="LFIV01000015">
    <property type="protein sequence ID" value="KZL76448.1"/>
    <property type="molecule type" value="Genomic_DNA"/>
</dbReference>
<protein>
    <submittedName>
        <fullName evidence="2">Uncharacterized protein</fullName>
    </submittedName>
</protein>
<organism evidence="2 3">
    <name type="scientific">Colletotrichum tofieldiae</name>
    <dbReference type="NCBI Taxonomy" id="708197"/>
    <lineage>
        <taxon>Eukaryota</taxon>
        <taxon>Fungi</taxon>
        <taxon>Dikarya</taxon>
        <taxon>Ascomycota</taxon>
        <taxon>Pezizomycotina</taxon>
        <taxon>Sordariomycetes</taxon>
        <taxon>Hypocreomycetidae</taxon>
        <taxon>Glomerellales</taxon>
        <taxon>Glomerellaceae</taxon>
        <taxon>Colletotrichum</taxon>
        <taxon>Colletotrichum spaethianum species complex</taxon>
    </lineage>
</organism>
<dbReference type="AlphaFoldDB" id="A0A166XBU3"/>
<keyword evidence="3" id="KW-1185">Reference proteome</keyword>
<feature type="region of interest" description="Disordered" evidence="1">
    <location>
        <begin position="231"/>
        <end position="257"/>
    </location>
</feature>
<accession>A0A166XBU3</accession>
<sequence length="270" mass="28524">MPPKLLQRVLASSSPRTPTSTPRHTPLPKTARNSTRSRIPTILPTTRSSSSVLAPTSTQRRNLSSSPLSLARVLHPDTDTFIKYSLLHGPPQTPRAKTCKTNLAVRPPTMGKAAVERKMLDEVARHVNSRHTSCPGTACRVNGTARPADDVVIKITHRDPRPGTGTGTDMGARSSDSDVVDPGPGPGGHRSGSWEQETPEPVRKTAAHYCVLFAVVSASSLAGYLVRCAEAGTTPGESGGPEKIGGGGMEEEGGASDEMQKLHYLAAAQT</sequence>
<reference evidence="2 3" key="1">
    <citation type="submission" date="2015-06" db="EMBL/GenBank/DDBJ databases">
        <title>Survival trade-offs in plant roots during colonization by closely related pathogenic and mutualistic fungi.</title>
        <authorList>
            <person name="Hacquard S."/>
            <person name="Kracher B."/>
            <person name="Hiruma K."/>
            <person name="Weinman A."/>
            <person name="Muench P."/>
            <person name="Garrido Oter R."/>
            <person name="Ver Loren van Themaat E."/>
            <person name="Dallerey J.-F."/>
            <person name="Damm U."/>
            <person name="Henrissat B."/>
            <person name="Lespinet O."/>
            <person name="Thon M."/>
            <person name="Kemen E."/>
            <person name="McHardy A.C."/>
            <person name="Schulze-Lefert P."/>
            <person name="O'Connell R.J."/>
        </authorList>
    </citation>
    <scope>NUCLEOTIDE SEQUENCE [LARGE SCALE GENOMIC DNA]</scope>
    <source>
        <strain evidence="2 3">0861</strain>
    </source>
</reference>
<name>A0A166XBU3_9PEZI</name>
<evidence type="ECO:0000313" key="2">
    <source>
        <dbReference type="EMBL" id="KZL76448.1"/>
    </source>
</evidence>
<feature type="compositionally biased region" description="Gly residues" evidence="1">
    <location>
        <begin position="237"/>
        <end position="248"/>
    </location>
</feature>
<feature type="compositionally biased region" description="Polar residues" evidence="1">
    <location>
        <begin position="31"/>
        <end position="64"/>
    </location>
</feature>
<dbReference type="Proteomes" id="UP000076552">
    <property type="component" value="Unassembled WGS sequence"/>
</dbReference>
<feature type="region of interest" description="Disordered" evidence="1">
    <location>
        <begin position="156"/>
        <end position="200"/>
    </location>
</feature>
<proteinExistence type="predicted"/>